<comment type="similarity">
    <text evidence="2">Belongs to the cation transport ATPase (P-type) (TC 3.A.3) family. Type IIA subfamily.</text>
</comment>
<feature type="transmembrane region" description="Helical" evidence="7">
    <location>
        <begin position="779"/>
        <end position="797"/>
    </location>
</feature>
<reference evidence="9 10" key="1">
    <citation type="submission" date="2016-02" db="EMBL/GenBank/DDBJ databases">
        <title>Genome sequence of Clostridium tepidiprofundi DSM 19306.</title>
        <authorList>
            <person name="Poehlein A."/>
            <person name="Daniel R."/>
        </authorList>
    </citation>
    <scope>NUCLEOTIDE SEQUENCE [LARGE SCALE GENOMIC DNA]</scope>
    <source>
        <strain evidence="9 10">DSM 19306</strain>
    </source>
</reference>
<gene>
    <name evidence="9" type="ORF">CLTEP_15580</name>
</gene>
<dbReference type="Gene3D" id="3.40.50.1000">
    <property type="entry name" value="HAD superfamily/HAD-like"/>
    <property type="match status" value="1"/>
</dbReference>
<organism evidence="9 10">
    <name type="scientific">Clostridium tepidiprofundi DSM 19306</name>
    <dbReference type="NCBI Taxonomy" id="1121338"/>
    <lineage>
        <taxon>Bacteria</taxon>
        <taxon>Bacillati</taxon>
        <taxon>Bacillota</taxon>
        <taxon>Clostridia</taxon>
        <taxon>Eubacteriales</taxon>
        <taxon>Clostridiaceae</taxon>
        <taxon>Clostridium</taxon>
    </lineage>
</organism>
<keyword evidence="6 7" id="KW-0472">Membrane</keyword>
<dbReference type="InterPro" id="IPR036412">
    <property type="entry name" value="HAD-like_sf"/>
</dbReference>
<feature type="domain" description="Cation-transporting P-type ATPase N-terminal" evidence="8">
    <location>
        <begin position="3"/>
        <end position="78"/>
    </location>
</feature>
<proteinExistence type="inferred from homology"/>
<dbReference type="Pfam" id="PF00689">
    <property type="entry name" value="Cation_ATPase_C"/>
    <property type="match status" value="1"/>
</dbReference>
<dbReference type="EC" id="3.6.3.8" evidence="9"/>
<dbReference type="InterPro" id="IPR023299">
    <property type="entry name" value="ATPase_P-typ_cyto_dom_N"/>
</dbReference>
<dbReference type="InterPro" id="IPR004014">
    <property type="entry name" value="ATPase_P-typ_cation-transptr_N"/>
</dbReference>
<feature type="transmembrane region" description="Helical" evidence="7">
    <location>
        <begin position="751"/>
        <end position="773"/>
    </location>
</feature>
<keyword evidence="4 7" id="KW-0812">Transmembrane</keyword>
<evidence type="ECO:0000313" key="9">
    <source>
        <dbReference type="EMBL" id="KYH34509.1"/>
    </source>
</evidence>
<dbReference type="OrthoDB" id="1937481at2"/>
<dbReference type="InterPro" id="IPR023214">
    <property type="entry name" value="HAD_sf"/>
</dbReference>
<feature type="transmembrane region" description="Helical" evidence="7">
    <location>
        <begin position="80"/>
        <end position="98"/>
    </location>
</feature>
<dbReference type="GO" id="GO:0000166">
    <property type="term" value="F:nucleotide binding"/>
    <property type="evidence" value="ECO:0007669"/>
    <property type="project" value="InterPro"/>
</dbReference>
<dbReference type="InterPro" id="IPR006068">
    <property type="entry name" value="ATPase_P-typ_cation-transptr_C"/>
</dbReference>
<evidence type="ECO:0000256" key="4">
    <source>
        <dbReference type="ARBA" id="ARBA00022692"/>
    </source>
</evidence>
<dbReference type="PATRIC" id="fig|1121338.3.peg.1601"/>
<evidence type="ECO:0000256" key="7">
    <source>
        <dbReference type="SAM" id="Phobius"/>
    </source>
</evidence>
<dbReference type="Pfam" id="PF00690">
    <property type="entry name" value="Cation_ATPase_N"/>
    <property type="match status" value="1"/>
</dbReference>
<dbReference type="Gene3D" id="2.70.150.10">
    <property type="entry name" value="Calcium-transporting ATPase, cytoplasmic transduction domain A"/>
    <property type="match status" value="1"/>
</dbReference>
<dbReference type="InterPro" id="IPR008250">
    <property type="entry name" value="ATPase_P-typ_transduc_dom_A_sf"/>
</dbReference>
<dbReference type="GO" id="GO:0005886">
    <property type="term" value="C:plasma membrane"/>
    <property type="evidence" value="ECO:0007669"/>
    <property type="project" value="UniProtKB-SubCell"/>
</dbReference>
<dbReference type="SUPFAM" id="SSF81665">
    <property type="entry name" value="Calcium ATPase, transmembrane domain M"/>
    <property type="match status" value="1"/>
</dbReference>
<dbReference type="PANTHER" id="PTHR43294:SF21">
    <property type="entry name" value="CATION TRANSPORTING ATPASE"/>
    <property type="match status" value="1"/>
</dbReference>
<protein>
    <submittedName>
        <fullName evidence="9">Calcium-transporting ATPase 1</fullName>
        <ecNumber evidence="9">3.6.3.8</ecNumber>
    </submittedName>
</protein>
<evidence type="ECO:0000313" key="10">
    <source>
        <dbReference type="Proteomes" id="UP000075531"/>
    </source>
</evidence>
<evidence type="ECO:0000256" key="3">
    <source>
        <dbReference type="ARBA" id="ARBA00022475"/>
    </source>
</evidence>
<evidence type="ECO:0000256" key="1">
    <source>
        <dbReference type="ARBA" id="ARBA00004651"/>
    </source>
</evidence>
<dbReference type="AlphaFoldDB" id="A0A151B3K1"/>
<evidence type="ECO:0000256" key="5">
    <source>
        <dbReference type="ARBA" id="ARBA00022989"/>
    </source>
</evidence>
<sequence length="872" mass="99492">MSTWYKKSAVTIINQLGSDINTGLNSEYVEKNRTIYGENKLLKRKMPSIFNIFLKQLNQICFFSVIIIIMLLFYFKYYNISAIVIVTMITNLIVCTWLENNNIRKINVIEKLTSSYVDVIRNGKVVSVHSSELVVGDIVYLKKNRYVPADLRIVESEGLKINEMSVTGENYDVEKFSAKIEETLYNISEMKNMAFKSTKVTHGSGIGIVVEVGMNTQIGKITQVLNDNSYNKHSLLKKVNETINSIALMAIIVAIIISIIALLLGMSVIDIANISLSILLIGIPFQTTILLFLYLFIFTKILSNEKIHLKNLSSIEKLANVSLLFTEKLNIFSKNEMIVKKVYVDNQLYDALNEKNIYMLRENSNDSFDRLIQISLLCNDSTYSIEDDYEEGDIFEIALIKFAQSNLFFKDSINAMFRRVFEIPYDLDKKIKTTINEVDNNYRANVVGSVDSILERCTHILKNGIEVEITEQDIEGIKKAVFEMSKEGLISIGEAYRNFNYEPTLDENIESNLVFVGVVGMINPLKLDAYDAINFCNDNNIRVIVSMEENKIASFEIGKELNLIKNNMNVLSGFELEFMDEKEFRKNIKIRNVYSMLGIKERARIVKHLKDMGYIIASFGSKLTEMPYLKISDLTVAIGEKCSKTIKKISDIYMENIDIVRFLRLFKECKQIMQTILNIIAYLVTCISAGMGIIVLGFAFNQSTILNVNNIIWINFITIIISCIAIMLNYKNTAYCKMKSIDSKLMSNINLNKHVVTGLFIALVSFGGFLYANRILQESAQTVVFAILGIFEVLFAFNFSDGKILFKNLFSNLLLFLNLLIIGIILSVPYKVDFLGLNSIHIKEWSIILILPVVGFFVTHVYRYSKYKNSYK</sequence>
<accession>A0A151B3K1</accession>
<dbReference type="Pfam" id="PF00122">
    <property type="entry name" value="E1-E2_ATPase"/>
    <property type="match status" value="1"/>
</dbReference>
<comment type="subcellular location">
    <subcellularLocation>
        <location evidence="1">Cell membrane</location>
        <topology evidence="1">Multi-pass membrane protein</topology>
    </subcellularLocation>
</comment>
<dbReference type="Pfam" id="PF13246">
    <property type="entry name" value="Cation_ATPase"/>
    <property type="match status" value="1"/>
</dbReference>
<dbReference type="InterPro" id="IPR059000">
    <property type="entry name" value="ATPase_P-type_domA"/>
</dbReference>
<keyword evidence="10" id="KW-1185">Reference proteome</keyword>
<feature type="transmembrane region" description="Helical" evidence="7">
    <location>
        <begin position="246"/>
        <end position="268"/>
    </location>
</feature>
<dbReference type="STRING" id="1121338.CLTEP_15580"/>
<keyword evidence="3" id="KW-1003">Cell membrane</keyword>
<dbReference type="SUPFAM" id="SSF81653">
    <property type="entry name" value="Calcium ATPase, transduction domain A"/>
    <property type="match status" value="1"/>
</dbReference>
<feature type="transmembrane region" description="Helical" evidence="7">
    <location>
        <begin position="809"/>
        <end position="830"/>
    </location>
</feature>
<dbReference type="PANTHER" id="PTHR43294">
    <property type="entry name" value="SODIUM/POTASSIUM-TRANSPORTING ATPASE SUBUNIT ALPHA"/>
    <property type="match status" value="1"/>
</dbReference>
<dbReference type="GO" id="GO:1902600">
    <property type="term" value="P:proton transmembrane transport"/>
    <property type="evidence" value="ECO:0007669"/>
    <property type="project" value="TreeGrafter"/>
</dbReference>
<feature type="transmembrane region" description="Helical" evidence="7">
    <location>
        <begin position="52"/>
        <end position="74"/>
    </location>
</feature>
<dbReference type="GO" id="GO:0005391">
    <property type="term" value="F:P-type sodium:potassium-exchanging transporter activity"/>
    <property type="evidence" value="ECO:0007669"/>
    <property type="project" value="TreeGrafter"/>
</dbReference>
<evidence type="ECO:0000256" key="2">
    <source>
        <dbReference type="ARBA" id="ARBA00005675"/>
    </source>
</evidence>
<dbReference type="GO" id="GO:0030007">
    <property type="term" value="P:intracellular potassium ion homeostasis"/>
    <property type="evidence" value="ECO:0007669"/>
    <property type="project" value="TreeGrafter"/>
</dbReference>
<dbReference type="RefSeq" id="WP_066824988.1">
    <property type="nucleotide sequence ID" value="NZ_LTBA01000015.1"/>
</dbReference>
<keyword evidence="9" id="KW-0378">Hydrolase</keyword>
<dbReference type="InterPro" id="IPR050510">
    <property type="entry name" value="Cation_transp_ATPase_P-type"/>
</dbReference>
<dbReference type="Gene3D" id="1.20.1110.10">
    <property type="entry name" value="Calcium-transporting ATPase, transmembrane domain"/>
    <property type="match status" value="1"/>
</dbReference>
<dbReference type="SUPFAM" id="SSF56784">
    <property type="entry name" value="HAD-like"/>
    <property type="match status" value="1"/>
</dbReference>
<dbReference type="GO" id="GO:1990573">
    <property type="term" value="P:potassium ion import across plasma membrane"/>
    <property type="evidence" value="ECO:0007669"/>
    <property type="project" value="TreeGrafter"/>
</dbReference>
<feature type="transmembrane region" description="Helical" evidence="7">
    <location>
        <begin position="711"/>
        <end position="730"/>
    </location>
</feature>
<feature type="transmembrane region" description="Helical" evidence="7">
    <location>
        <begin position="676"/>
        <end position="699"/>
    </location>
</feature>
<name>A0A151B3K1_9CLOT</name>
<keyword evidence="5 7" id="KW-1133">Transmembrane helix</keyword>
<dbReference type="Gene3D" id="3.40.1110.10">
    <property type="entry name" value="Calcium-transporting ATPase, cytoplasmic domain N"/>
    <property type="match status" value="1"/>
</dbReference>
<evidence type="ECO:0000256" key="6">
    <source>
        <dbReference type="ARBA" id="ARBA00023136"/>
    </source>
</evidence>
<feature type="transmembrane region" description="Helical" evidence="7">
    <location>
        <begin position="842"/>
        <end position="862"/>
    </location>
</feature>
<evidence type="ECO:0000259" key="8">
    <source>
        <dbReference type="SMART" id="SM00831"/>
    </source>
</evidence>
<feature type="transmembrane region" description="Helical" evidence="7">
    <location>
        <begin position="274"/>
        <end position="297"/>
    </location>
</feature>
<dbReference type="GO" id="GO:0006883">
    <property type="term" value="P:intracellular sodium ion homeostasis"/>
    <property type="evidence" value="ECO:0007669"/>
    <property type="project" value="TreeGrafter"/>
</dbReference>
<dbReference type="Proteomes" id="UP000075531">
    <property type="component" value="Unassembled WGS sequence"/>
</dbReference>
<dbReference type="GO" id="GO:0016787">
    <property type="term" value="F:hydrolase activity"/>
    <property type="evidence" value="ECO:0007669"/>
    <property type="project" value="UniProtKB-KW"/>
</dbReference>
<dbReference type="EMBL" id="LTBA01000015">
    <property type="protein sequence ID" value="KYH34509.1"/>
    <property type="molecule type" value="Genomic_DNA"/>
</dbReference>
<comment type="caution">
    <text evidence="9">The sequence shown here is derived from an EMBL/GenBank/DDBJ whole genome shotgun (WGS) entry which is preliminary data.</text>
</comment>
<dbReference type="SMART" id="SM00831">
    <property type="entry name" value="Cation_ATPase_N"/>
    <property type="match status" value="1"/>
</dbReference>
<dbReference type="GO" id="GO:0036376">
    <property type="term" value="P:sodium ion export across plasma membrane"/>
    <property type="evidence" value="ECO:0007669"/>
    <property type="project" value="TreeGrafter"/>
</dbReference>
<dbReference type="InterPro" id="IPR023298">
    <property type="entry name" value="ATPase_P-typ_TM_dom_sf"/>
</dbReference>
<dbReference type="SUPFAM" id="SSF81660">
    <property type="entry name" value="Metal cation-transporting ATPase, ATP-binding domain N"/>
    <property type="match status" value="1"/>
</dbReference>